<dbReference type="GO" id="GO:0003677">
    <property type="term" value="F:DNA binding"/>
    <property type="evidence" value="ECO:0007669"/>
    <property type="project" value="UniProtKB-KW"/>
</dbReference>
<dbReference type="GO" id="GO:0005829">
    <property type="term" value="C:cytosol"/>
    <property type="evidence" value="ECO:0007669"/>
    <property type="project" value="TreeGrafter"/>
</dbReference>
<gene>
    <name evidence="6" type="ORF">GCM10010989_13550</name>
</gene>
<reference evidence="6 7" key="1">
    <citation type="journal article" date="2014" name="Int. J. Syst. Evol. Microbiol.">
        <title>Complete genome sequence of Corynebacterium casei LMG S-19264T (=DSM 44701T), isolated from a smear-ripened cheese.</title>
        <authorList>
            <consortium name="US DOE Joint Genome Institute (JGI-PGF)"/>
            <person name="Walter F."/>
            <person name="Albersmeier A."/>
            <person name="Kalinowski J."/>
            <person name="Ruckert C."/>
        </authorList>
    </citation>
    <scope>NUCLEOTIDE SEQUENCE [LARGE SCALE GENOMIC DNA]</scope>
    <source>
        <strain evidence="6 7">CGMCC 1.15358</strain>
    </source>
</reference>
<dbReference type="Pfam" id="PF13545">
    <property type="entry name" value="HTH_Crp_2"/>
    <property type="match status" value="1"/>
</dbReference>
<dbReference type="GO" id="GO:0003700">
    <property type="term" value="F:DNA-binding transcription factor activity"/>
    <property type="evidence" value="ECO:0007669"/>
    <property type="project" value="TreeGrafter"/>
</dbReference>
<evidence type="ECO:0000256" key="3">
    <source>
        <dbReference type="ARBA" id="ARBA00023163"/>
    </source>
</evidence>
<proteinExistence type="predicted"/>
<dbReference type="Pfam" id="PF00027">
    <property type="entry name" value="cNMP_binding"/>
    <property type="match status" value="1"/>
</dbReference>
<dbReference type="InterPro" id="IPR036388">
    <property type="entry name" value="WH-like_DNA-bd_sf"/>
</dbReference>
<dbReference type="InterPro" id="IPR050397">
    <property type="entry name" value="Env_Response_Regulators"/>
</dbReference>
<dbReference type="InterPro" id="IPR014710">
    <property type="entry name" value="RmlC-like_jellyroll"/>
</dbReference>
<keyword evidence="7" id="KW-1185">Reference proteome</keyword>
<sequence length="248" mass="28162">MNSGSQHFTCTQCPLLSCPGLREQEKDRLALIQEFKHGELGVDRGEQVLVQDTKSEHLYTVLKGVLIRFRLMDDGRRQIINFLFPGDLIGLQATLDEPMTHGVEALTDARLCVFPRADFRHFVSQFPDLNYDIVWLAAKEEAALEEHLVALGQRNARERIAYLAMFLIERAEQTCLTSGPHKMSLAVTQGQIADMLGLSLVHTNRSLQSLRKDGLVRWTLTEIEIPDMDAVRDLVQVERANPKKRPFI</sequence>
<dbReference type="Gene3D" id="2.60.120.10">
    <property type="entry name" value="Jelly Rolls"/>
    <property type="match status" value="1"/>
</dbReference>
<comment type="caution">
    <text evidence="6">The sequence shown here is derived from an EMBL/GenBank/DDBJ whole genome shotgun (WGS) entry which is preliminary data.</text>
</comment>
<name>A0A916YDS7_9SPHN</name>
<evidence type="ECO:0000313" key="7">
    <source>
        <dbReference type="Proteomes" id="UP000598997"/>
    </source>
</evidence>
<dbReference type="PROSITE" id="PS50042">
    <property type="entry name" value="CNMP_BINDING_3"/>
    <property type="match status" value="1"/>
</dbReference>
<dbReference type="InterPro" id="IPR018490">
    <property type="entry name" value="cNMP-bd_dom_sf"/>
</dbReference>
<dbReference type="SMART" id="SM00100">
    <property type="entry name" value="cNMP"/>
    <property type="match status" value="1"/>
</dbReference>
<evidence type="ECO:0000259" key="4">
    <source>
        <dbReference type="PROSITE" id="PS50042"/>
    </source>
</evidence>
<accession>A0A916YDS7</accession>
<protein>
    <submittedName>
        <fullName evidence="6">Crp/Fnr family transcriptional regulator</fullName>
    </submittedName>
</protein>
<evidence type="ECO:0000256" key="2">
    <source>
        <dbReference type="ARBA" id="ARBA00023125"/>
    </source>
</evidence>
<evidence type="ECO:0000256" key="1">
    <source>
        <dbReference type="ARBA" id="ARBA00023015"/>
    </source>
</evidence>
<dbReference type="InterPro" id="IPR036390">
    <property type="entry name" value="WH_DNA-bd_sf"/>
</dbReference>
<evidence type="ECO:0000259" key="5">
    <source>
        <dbReference type="PROSITE" id="PS51063"/>
    </source>
</evidence>
<dbReference type="Proteomes" id="UP000598997">
    <property type="component" value="Unassembled WGS sequence"/>
</dbReference>
<dbReference type="PANTHER" id="PTHR24567:SF75">
    <property type="entry name" value="FUMARATE AND NITRATE REDUCTION REGULATORY PROTEIN"/>
    <property type="match status" value="1"/>
</dbReference>
<feature type="domain" description="Cyclic nucleotide-binding" evidence="4">
    <location>
        <begin position="45"/>
        <end position="123"/>
    </location>
</feature>
<keyword evidence="3" id="KW-0804">Transcription</keyword>
<dbReference type="InterPro" id="IPR000595">
    <property type="entry name" value="cNMP-bd_dom"/>
</dbReference>
<dbReference type="PANTHER" id="PTHR24567">
    <property type="entry name" value="CRP FAMILY TRANSCRIPTIONAL REGULATORY PROTEIN"/>
    <property type="match status" value="1"/>
</dbReference>
<keyword evidence="1" id="KW-0805">Transcription regulation</keyword>
<dbReference type="InterPro" id="IPR012318">
    <property type="entry name" value="HTH_CRP"/>
</dbReference>
<dbReference type="CDD" id="cd00038">
    <property type="entry name" value="CAP_ED"/>
    <property type="match status" value="1"/>
</dbReference>
<dbReference type="PROSITE" id="PS51063">
    <property type="entry name" value="HTH_CRP_2"/>
    <property type="match status" value="1"/>
</dbReference>
<evidence type="ECO:0000313" key="6">
    <source>
        <dbReference type="EMBL" id="GGD40767.1"/>
    </source>
</evidence>
<organism evidence="6 7">
    <name type="scientific">Croceicoccus pelagius</name>
    <dbReference type="NCBI Taxonomy" id="1703341"/>
    <lineage>
        <taxon>Bacteria</taxon>
        <taxon>Pseudomonadati</taxon>
        <taxon>Pseudomonadota</taxon>
        <taxon>Alphaproteobacteria</taxon>
        <taxon>Sphingomonadales</taxon>
        <taxon>Erythrobacteraceae</taxon>
        <taxon>Croceicoccus</taxon>
    </lineage>
</organism>
<dbReference type="AlphaFoldDB" id="A0A916YDS7"/>
<keyword evidence="2" id="KW-0238">DNA-binding</keyword>
<dbReference type="SUPFAM" id="SSF46785">
    <property type="entry name" value="Winged helix' DNA-binding domain"/>
    <property type="match status" value="1"/>
</dbReference>
<dbReference type="SMART" id="SM00419">
    <property type="entry name" value="HTH_CRP"/>
    <property type="match status" value="1"/>
</dbReference>
<feature type="domain" description="HTH crp-type" evidence="5">
    <location>
        <begin position="154"/>
        <end position="229"/>
    </location>
</feature>
<dbReference type="Gene3D" id="1.10.10.10">
    <property type="entry name" value="Winged helix-like DNA-binding domain superfamily/Winged helix DNA-binding domain"/>
    <property type="match status" value="1"/>
</dbReference>
<dbReference type="SUPFAM" id="SSF51206">
    <property type="entry name" value="cAMP-binding domain-like"/>
    <property type="match status" value="1"/>
</dbReference>
<dbReference type="EMBL" id="BMIO01000004">
    <property type="protein sequence ID" value="GGD40767.1"/>
    <property type="molecule type" value="Genomic_DNA"/>
</dbReference>